<evidence type="ECO:0000313" key="1">
    <source>
        <dbReference type="EMBL" id="ATC65865.1"/>
    </source>
</evidence>
<gene>
    <name evidence="1" type="ORF">CMV30_18995</name>
</gene>
<name>A0A290QAZ0_9BACT</name>
<protein>
    <submittedName>
        <fullName evidence="1">Uncharacterized protein</fullName>
    </submittedName>
</protein>
<reference evidence="1 2" key="1">
    <citation type="submission" date="2017-09" db="EMBL/GenBank/DDBJ databases">
        <title>Complete genome sequence of Verrucomicrobial strain HZ-65, isolated from freshwater.</title>
        <authorList>
            <person name="Choi A."/>
        </authorList>
    </citation>
    <scope>NUCLEOTIDE SEQUENCE [LARGE SCALE GENOMIC DNA]</scope>
    <source>
        <strain evidence="1 2">HZ-65</strain>
    </source>
</reference>
<accession>A0A290QAZ0</accession>
<keyword evidence="2" id="KW-1185">Reference proteome</keyword>
<dbReference type="EMBL" id="CP023344">
    <property type="protein sequence ID" value="ATC65865.1"/>
    <property type="molecule type" value="Genomic_DNA"/>
</dbReference>
<dbReference type="Proteomes" id="UP000217265">
    <property type="component" value="Chromosome"/>
</dbReference>
<proteinExistence type="predicted"/>
<sequence length="336" mass="35841">MEGMKTIHCFYHAALTGALFCILVGNSFGIGATRFYPQEKKANAQALVASDANGAEGPSTAGITLSGDLDLVTASIFTGGIEVRKRGINALISSSLPAAKTDDADENKYNDAQLMMPTGGVLNVLFVPFASVTVKNWGTVNNGTEIPYGRGELSDRLYLGAKKRSSGDTLTGDQKIAYDSKKSDKERNEYLTQNQDLAGHFQTPEMRCYFFNGIGPKLVSQSSDGAATSKAKNYGLAFTAYAGFGIDGGFTGTANSGSFGNYRLETGVSGNWIDKGSLKKMYPNAVSRQEASSAWIGTFSMVLTGKLQTQIQWAVPLGKSRDYMAKVLLVGVAMNL</sequence>
<dbReference type="KEGG" id="vbh:CMV30_18995"/>
<evidence type="ECO:0000313" key="2">
    <source>
        <dbReference type="Proteomes" id="UP000217265"/>
    </source>
</evidence>
<dbReference type="AlphaFoldDB" id="A0A290QAZ0"/>
<organism evidence="1 2">
    <name type="scientific">Nibricoccus aquaticus</name>
    <dbReference type="NCBI Taxonomy" id="2576891"/>
    <lineage>
        <taxon>Bacteria</taxon>
        <taxon>Pseudomonadati</taxon>
        <taxon>Verrucomicrobiota</taxon>
        <taxon>Opitutia</taxon>
        <taxon>Opitutales</taxon>
        <taxon>Opitutaceae</taxon>
        <taxon>Nibricoccus</taxon>
    </lineage>
</organism>